<dbReference type="SUPFAM" id="SSF159941">
    <property type="entry name" value="MM3350-like"/>
    <property type="match status" value="1"/>
</dbReference>
<dbReference type="STRING" id="1121316.SAMN02745207_04209"/>
<protein>
    <submittedName>
        <fullName evidence="2">PRiA4b ORF-3-like protein</fullName>
    </submittedName>
</protein>
<sequence>MATYNIDNKKTRIFLEDFNTFTHYLNNKVVTIGKSTKNISSKFLYEMNGLMHVKQQNITEKSKQSSYPMLHLFCKLAVEGNLFKEESIKGSKLALKSTDRLKTFNEFNDIEKYMFLLETFWIDCDMRKTQCILYDYMDVSIVTRNVEYLSTQKSNEDIFTNNLPYLSSSTLLCFTYFGLMTIEANMDEMIKDARRFIPSKIVINDLGLKIFKILNKKRNLELWNIPHRKNYGEWKVNFDEAFIHVFKSLFKKGELEQTFSRNKEEFKDGTYTFKVSLDKNTWAKIKISAHHDLDYLHECIQDAFEFDNDHMYSFFMDGKAWSNNKFTCPMDYEGPWANDVNLGELNLFKKQKFLYLFDYGDEWWFTVEVFDIEDSNTRLLIPEIIEFKGEPPEQYPDFDDEC</sequence>
<keyword evidence="3" id="KW-1185">Reference proteome</keyword>
<accession>A0A1M5Y5N0</accession>
<dbReference type="InterPro" id="IPR024047">
    <property type="entry name" value="MM3350-like_sf"/>
</dbReference>
<dbReference type="Proteomes" id="UP000184447">
    <property type="component" value="Unassembled WGS sequence"/>
</dbReference>
<gene>
    <name evidence="2" type="ORF">SAMN02745207_04209</name>
</gene>
<dbReference type="Pfam" id="PF07929">
    <property type="entry name" value="PRiA4_ORF3"/>
    <property type="match status" value="1"/>
</dbReference>
<evidence type="ECO:0000313" key="2">
    <source>
        <dbReference type="EMBL" id="SHI07219.1"/>
    </source>
</evidence>
<proteinExistence type="predicted"/>
<evidence type="ECO:0000259" key="1">
    <source>
        <dbReference type="Pfam" id="PF07929"/>
    </source>
</evidence>
<reference evidence="2 3" key="1">
    <citation type="submission" date="2016-11" db="EMBL/GenBank/DDBJ databases">
        <authorList>
            <person name="Jaros S."/>
            <person name="Januszkiewicz K."/>
            <person name="Wedrychowicz H."/>
        </authorList>
    </citation>
    <scope>NUCLEOTIDE SEQUENCE [LARGE SCALE GENOMIC DNA]</scope>
    <source>
        <strain evidence="2 3">DSM 8605</strain>
    </source>
</reference>
<dbReference type="RefSeq" id="WP_073340979.1">
    <property type="nucleotide sequence ID" value="NZ_FQXM01000055.1"/>
</dbReference>
<evidence type="ECO:0000313" key="3">
    <source>
        <dbReference type="Proteomes" id="UP000184447"/>
    </source>
</evidence>
<dbReference type="EMBL" id="FQXM01000055">
    <property type="protein sequence ID" value="SHI07219.1"/>
    <property type="molecule type" value="Genomic_DNA"/>
</dbReference>
<organism evidence="2 3">
    <name type="scientific">Clostridium grantii DSM 8605</name>
    <dbReference type="NCBI Taxonomy" id="1121316"/>
    <lineage>
        <taxon>Bacteria</taxon>
        <taxon>Bacillati</taxon>
        <taxon>Bacillota</taxon>
        <taxon>Clostridia</taxon>
        <taxon>Eubacteriales</taxon>
        <taxon>Clostridiaceae</taxon>
        <taxon>Clostridium</taxon>
    </lineage>
</organism>
<name>A0A1M5Y5N0_9CLOT</name>
<feature type="domain" description="Plasmid pRiA4b Orf3-like" evidence="1">
    <location>
        <begin position="271"/>
        <end position="393"/>
    </location>
</feature>
<dbReference type="Gene3D" id="3.10.290.30">
    <property type="entry name" value="MM3350-like"/>
    <property type="match status" value="1"/>
</dbReference>
<dbReference type="InterPro" id="IPR012912">
    <property type="entry name" value="Plasmid_pRiA4b_Orf3-like"/>
</dbReference>
<dbReference type="OrthoDB" id="9801392at2"/>
<dbReference type="AlphaFoldDB" id="A0A1M5Y5N0"/>